<gene>
    <name evidence="1" type="primary">WBGene00111847</name>
</gene>
<evidence type="ECO:0000313" key="1">
    <source>
        <dbReference type="EnsemblMetazoa" id="PPA22293.1"/>
    </source>
</evidence>
<name>A0A2A6CWP1_PRIPA</name>
<reference evidence="1" key="2">
    <citation type="submission" date="2022-06" db="UniProtKB">
        <authorList>
            <consortium name="EnsemblMetazoa"/>
        </authorList>
    </citation>
    <scope>IDENTIFICATION</scope>
    <source>
        <strain evidence="1">PS312</strain>
    </source>
</reference>
<organism evidence="1 2">
    <name type="scientific">Pristionchus pacificus</name>
    <name type="common">Parasitic nematode worm</name>
    <dbReference type="NCBI Taxonomy" id="54126"/>
    <lineage>
        <taxon>Eukaryota</taxon>
        <taxon>Metazoa</taxon>
        <taxon>Ecdysozoa</taxon>
        <taxon>Nematoda</taxon>
        <taxon>Chromadorea</taxon>
        <taxon>Rhabditida</taxon>
        <taxon>Rhabditina</taxon>
        <taxon>Diplogasteromorpha</taxon>
        <taxon>Diplogasteroidea</taxon>
        <taxon>Neodiplogasteridae</taxon>
        <taxon>Pristionchus</taxon>
    </lineage>
</organism>
<accession>A0A8R1YJP2</accession>
<dbReference type="AlphaFoldDB" id="A0A2A6CWP1"/>
<accession>A0A2A6CWP1</accession>
<sequence>MSDLEANAETLSLDYIKLDQLTDDTQCYQVENGRTFYFKTTSPQRLYIYKAVATMLDTVVVSYVRHMLEVTVVDNAGVITAPEIHTIHRGKIVFAKCDEIATRKNCNTLAIKSIAWRELIRITVPPSCASCGVAFARDTSKYIYVPAHERLHVLDTETEKALPALSLSGLSNITVIGLRERTITLTAEKDRKHYLVTAPLPNGYFDTKKKEEQVKKNPFTKKMNDWPPSKTPVSWQEYSDELQWKKEIRITINELLDKNVELSDEIAKVASAQKELSTLQGTDEETLAAFRMSNQNLEKASEQMKDETQEMRLQLDRNIALNMEIDAANQQLGEEKEILMQELEELNELNNEKSCLGKSKNEPKPLNASQENMKLRAKLHLMLSENENLTKSITGRLSKNEIKDLLTANELMLKQVGRV</sequence>
<proteinExistence type="predicted"/>
<reference evidence="2" key="1">
    <citation type="journal article" date="2008" name="Nat. Genet.">
        <title>The Pristionchus pacificus genome provides a unique perspective on nematode lifestyle and parasitism.</title>
        <authorList>
            <person name="Dieterich C."/>
            <person name="Clifton S.W."/>
            <person name="Schuster L.N."/>
            <person name="Chinwalla A."/>
            <person name="Delehaunty K."/>
            <person name="Dinkelacker I."/>
            <person name="Fulton L."/>
            <person name="Fulton R."/>
            <person name="Godfrey J."/>
            <person name="Minx P."/>
            <person name="Mitreva M."/>
            <person name="Roeseler W."/>
            <person name="Tian H."/>
            <person name="Witte H."/>
            <person name="Yang S.P."/>
            <person name="Wilson R.K."/>
            <person name="Sommer R.J."/>
        </authorList>
    </citation>
    <scope>NUCLEOTIDE SEQUENCE [LARGE SCALE GENOMIC DNA]</scope>
    <source>
        <strain evidence="2">PS312</strain>
    </source>
</reference>
<protein>
    <submittedName>
        <fullName evidence="1">Uncharacterized protein</fullName>
    </submittedName>
</protein>
<keyword evidence="2" id="KW-1185">Reference proteome</keyword>
<evidence type="ECO:0000313" key="2">
    <source>
        <dbReference type="Proteomes" id="UP000005239"/>
    </source>
</evidence>
<dbReference type="Proteomes" id="UP000005239">
    <property type="component" value="Unassembled WGS sequence"/>
</dbReference>
<dbReference type="EnsemblMetazoa" id="PPA22293.1">
    <property type="protein sequence ID" value="PPA22293.1"/>
    <property type="gene ID" value="WBGene00111847"/>
</dbReference>